<feature type="domain" description="F-box" evidence="1">
    <location>
        <begin position="1"/>
        <end position="46"/>
    </location>
</feature>
<gene>
    <name evidence="2" type="ORF">ONE63_008713</name>
</gene>
<sequence length="333" mass="37106">MDELPDELVLHILSFVGDARTLLDAVPLVCKRWHRLHREPAAWAAVDLGCTVGDAQSARVLLHAPAARSLRLDAFPTYDGDATQQLAAALRRTAVRMRRSLTVTWFGYCALSPGGRPALSRFLRACCSDLRELDTFLPKRARRLLGAVAGLRRRLEKLQLHIGEFGLEYYDAQFRLGPGGLPALRELRVHCERDIIRPEMPAGLVEHLVEAAARTLRVLEFDVCEGVNLDAIAALLVHGGSVEELGLRVHVDVEEDADECAVVLEQAVRPCVPMASLRRLQVWLDRGSQVFSAEREALCRGSVEGFARRRPDVRLEFHMDGICGDEDEDSDMF</sequence>
<dbReference type="FunFam" id="1.20.1280.50:FF:000023">
    <property type="entry name" value="F-box/LRR-repeat protein 4"/>
    <property type="match status" value="1"/>
</dbReference>
<dbReference type="CDD" id="cd22159">
    <property type="entry name" value="F-box_AtTIR1-like"/>
    <property type="match status" value="1"/>
</dbReference>
<protein>
    <recommendedName>
        <fullName evidence="1">F-box domain-containing protein</fullName>
    </recommendedName>
</protein>
<dbReference type="SUPFAM" id="SSF81383">
    <property type="entry name" value="F-box domain"/>
    <property type="match status" value="1"/>
</dbReference>
<keyword evidence="3" id="KW-1185">Reference proteome</keyword>
<dbReference type="Proteomes" id="UP001075354">
    <property type="component" value="Chromosome 6"/>
</dbReference>
<dbReference type="InterPro" id="IPR001810">
    <property type="entry name" value="F-box_dom"/>
</dbReference>
<dbReference type="Pfam" id="PF12937">
    <property type="entry name" value="F-box-like"/>
    <property type="match status" value="1"/>
</dbReference>
<dbReference type="Gene3D" id="3.80.10.10">
    <property type="entry name" value="Ribonuclease Inhibitor"/>
    <property type="match status" value="1"/>
</dbReference>
<evidence type="ECO:0000313" key="3">
    <source>
        <dbReference type="Proteomes" id="UP001075354"/>
    </source>
</evidence>
<dbReference type="InterPro" id="IPR036047">
    <property type="entry name" value="F-box-like_dom_sf"/>
</dbReference>
<dbReference type="InterPro" id="IPR032675">
    <property type="entry name" value="LRR_dom_sf"/>
</dbReference>
<dbReference type="AlphaFoldDB" id="A0AAV7XTY7"/>
<evidence type="ECO:0000259" key="1">
    <source>
        <dbReference type="PROSITE" id="PS50181"/>
    </source>
</evidence>
<organism evidence="2 3">
    <name type="scientific">Megalurothrips usitatus</name>
    <name type="common">bean blossom thrips</name>
    <dbReference type="NCBI Taxonomy" id="439358"/>
    <lineage>
        <taxon>Eukaryota</taxon>
        <taxon>Metazoa</taxon>
        <taxon>Ecdysozoa</taxon>
        <taxon>Arthropoda</taxon>
        <taxon>Hexapoda</taxon>
        <taxon>Insecta</taxon>
        <taxon>Pterygota</taxon>
        <taxon>Neoptera</taxon>
        <taxon>Paraneoptera</taxon>
        <taxon>Thysanoptera</taxon>
        <taxon>Terebrantia</taxon>
        <taxon>Thripoidea</taxon>
        <taxon>Thripidae</taxon>
        <taxon>Megalurothrips</taxon>
    </lineage>
</organism>
<comment type="caution">
    <text evidence="2">The sequence shown here is derived from an EMBL/GenBank/DDBJ whole genome shotgun (WGS) entry which is preliminary data.</text>
</comment>
<name>A0AAV7XTY7_9NEOP</name>
<reference evidence="2" key="1">
    <citation type="submission" date="2022-12" db="EMBL/GenBank/DDBJ databases">
        <title>Chromosome-level genome assembly of the bean flower thrips Megalurothrips usitatus.</title>
        <authorList>
            <person name="Ma L."/>
            <person name="Liu Q."/>
            <person name="Li H."/>
            <person name="Cai W."/>
        </authorList>
    </citation>
    <scope>NUCLEOTIDE SEQUENCE</scope>
    <source>
        <strain evidence="2">Cailab_2022a</strain>
    </source>
</reference>
<dbReference type="PROSITE" id="PS50181">
    <property type="entry name" value="FBOX"/>
    <property type="match status" value="1"/>
</dbReference>
<accession>A0AAV7XTY7</accession>
<evidence type="ECO:0000313" key="2">
    <source>
        <dbReference type="EMBL" id="KAJ1527182.1"/>
    </source>
</evidence>
<dbReference type="EMBL" id="JAPTSV010000006">
    <property type="protein sequence ID" value="KAJ1527182.1"/>
    <property type="molecule type" value="Genomic_DNA"/>
</dbReference>
<proteinExistence type="predicted"/>